<name>A0A8I0AKK7_9FIRM</name>
<dbReference type="Proteomes" id="UP000652847">
    <property type="component" value="Unassembled WGS sequence"/>
</dbReference>
<gene>
    <name evidence="2" type="ORF">H8S54_13450</name>
</gene>
<proteinExistence type="predicted"/>
<feature type="domain" description="DUF3825" evidence="1">
    <location>
        <begin position="22"/>
        <end position="243"/>
    </location>
</feature>
<dbReference type="AlphaFoldDB" id="A0A8I0AKK7"/>
<protein>
    <submittedName>
        <fullName evidence="2">DUF3825 domain-containing protein</fullName>
    </submittedName>
</protein>
<dbReference type="EMBL" id="JACOOT010000032">
    <property type="protein sequence ID" value="MBC5652083.1"/>
    <property type="molecule type" value="Genomic_DNA"/>
</dbReference>
<evidence type="ECO:0000259" key="1">
    <source>
        <dbReference type="Pfam" id="PF12873"/>
    </source>
</evidence>
<reference evidence="2 3" key="1">
    <citation type="submission" date="2020-08" db="EMBL/GenBank/DDBJ databases">
        <title>Genome public.</title>
        <authorList>
            <person name="Liu C."/>
            <person name="Sun Q."/>
        </authorList>
    </citation>
    <scope>NUCLEOTIDE SEQUENCE [LARGE SCALE GENOMIC DNA]</scope>
    <source>
        <strain evidence="2 3">BX17</strain>
    </source>
</reference>
<keyword evidence="3" id="KW-1185">Reference proteome</keyword>
<dbReference type="InterPro" id="IPR024437">
    <property type="entry name" value="DUF3825"/>
</dbReference>
<evidence type="ECO:0000313" key="2">
    <source>
        <dbReference type="EMBL" id="MBC5652083.1"/>
    </source>
</evidence>
<evidence type="ECO:0000313" key="3">
    <source>
        <dbReference type="Proteomes" id="UP000652847"/>
    </source>
</evidence>
<dbReference type="Pfam" id="PF12873">
    <property type="entry name" value="DUF3825"/>
    <property type="match status" value="1"/>
</dbReference>
<sequence>MNLFDFTYCGNYNRQIQNLARIAPEKWSFGDSGDNGILKGYLENTFRRLYEEGKVTEEKEYALFHTGLFNQYYQPIYAYFVPNVVPDRQKWFLEGFYTDYSLLKIKIKDLPPRASYVENPSDLVFDTKLPVVPQYEHIFDDEENVQRLPAAVRESGMRVQLFDGALQQTRRILESDYKAAIPQYYNHSIQLLIPICLQNPGVPDLALACMKTPDGTKYLGRTCLTLRMAYHNARLLARLDTSWLRA</sequence>
<dbReference type="RefSeq" id="WP_021926784.1">
    <property type="nucleotide sequence ID" value="NZ_JACOOT010000032.1"/>
</dbReference>
<accession>A0A8I0AKK7</accession>
<comment type="caution">
    <text evidence="2">The sequence shown here is derived from an EMBL/GenBank/DDBJ whole genome shotgun (WGS) entry which is preliminary data.</text>
</comment>
<organism evidence="2 3">
    <name type="scientific">Blautia segnis</name>
    <dbReference type="NCBI Taxonomy" id="2763030"/>
    <lineage>
        <taxon>Bacteria</taxon>
        <taxon>Bacillati</taxon>
        <taxon>Bacillota</taxon>
        <taxon>Clostridia</taxon>
        <taxon>Lachnospirales</taxon>
        <taxon>Lachnospiraceae</taxon>
        <taxon>Blautia</taxon>
    </lineage>
</organism>